<dbReference type="Proteomes" id="UP000606786">
    <property type="component" value="Unassembled WGS sequence"/>
</dbReference>
<dbReference type="OrthoDB" id="7989117at2759"/>
<name>A0A811VH03_CERCA</name>
<accession>A0A811VH03</accession>
<proteinExistence type="predicted"/>
<reference evidence="1" key="1">
    <citation type="submission" date="2020-11" db="EMBL/GenBank/DDBJ databases">
        <authorList>
            <person name="Whitehead M."/>
        </authorList>
    </citation>
    <scope>NUCLEOTIDE SEQUENCE</scope>
    <source>
        <strain evidence="1">EGII</strain>
    </source>
</reference>
<evidence type="ECO:0000313" key="2">
    <source>
        <dbReference type="Proteomes" id="UP000606786"/>
    </source>
</evidence>
<organism evidence="1 2">
    <name type="scientific">Ceratitis capitata</name>
    <name type="common">Mediterranean fruit fly</name>
    <name type="synonym">Tephritis capitata</name>
    <dbReference type="NCBI Taxonomy" id="7213"/>
    <lineage>
        <taxon>Eukaryota</taxon>
        <taxon>Metazoa</taxon>
        <taxon>Ecdysozoa</taxon>
        <taxon>Arthropoda</taxon>
        <taxon>Hexapoda</taxon>
        <taxon>Insecta</taxon>
        <taxon>Pterygota</taxon>
        <taxon>Neoptera</taxon>
        <taxon>Endopterygota</taxon>
        <taxon>Diptera</taxon>
        <taxon>Brachycera</taxon>
        <taxon>Muscomorpha</taxon>
        <taxon>Tephritoidea</taxon>
        <taxon>Tephritidae</taxon>
        <taxon>Ceratitis</taxon>
        <taxon>Ceratitis</taxon>
    </lineage>
</organism>
<comment type="caution">
    <text evidence="1">The sequence shown here is derived from an EMBL/GenBank/DDBJ whole genome shotgun (WGS) entry which is preliminary data.</text>
</comment>
<dbReference type="InterPro" id="IPR031883">
    <property type="entry name" value="DUF4763"/>
</dbReference>
<protein>
    <submittedName>
        <fullName evidence="1">(Mediterranean fruit fly) hypothetical protein</fullName>
    </submittedName>
</protein>
<dbReference type="AlphaFoldDB" id="A0A811VH03"/>
<dbReference type="Pfam" id="PF15960">
    <property type="entry name" value="DUF4763"/>
    <property type="match status" value="1"/>
</dbReference>
<keyword evidence="2" id="KW-1185">Reference proteome</keyword>
<dbReference type="EMBL" id="CAJHJT010000056">
    <property type="protein sequence ID" value="CAD7013412.1"/>
    <property type="molecule type" value="Genomic_DNA"/>
</dbReference>
<evidence type="ECO:0000313" key="1">
    <source>
        <dbReference type="EMBL" id="CAD7013412.1"/>
    </source>
</evidence>
<gene>
    <name evidence="1" type="ORF">CCAP1982_LOCUS21476</name>
</gene>
<sequence length="295" mass="34644">MPNLDIYKRTCTKAQQLWKEVDITQSDVDIEPDVEPEAGEEEQQLELPIEDELDCCKVMAELECMKRRILRLQLRLKTEDTCTEEPCVNPQLEISCSVNPEICELQKNHHKLQCQINELIRCCNVAKDQIEDLRARLCQKSREILELQKAVCLLEAWRNTLQHEFGVCYERFQYLKHVKAEWEDVEQKIDEQKHCYQELEKNFVPKKCFLNEKRQFVDETTQMRELLQEMFQMQTARFDALERRMESVEVTMIAPDIASSLKQASKEKGNRLSRGSRDSRVFGQLGRNVAGEKVG</sequence>